<name>A0A1W1D752_9ZZZZ</name>
<accession>A0A1W1D752</accession>
<gene>
    <name evidence="1" type="ORF">MNB_SUP05-4-516</name>
</gene>
<dbReference type="EMBL" id="FPHR01000002">
    <property type="protein sequence ID" value="SFV76414.1"/>
    <property type="molecule type" value="Genomic_DNA"/>
</dbReference>
<evidence type="ECO:0000313" key="1">
    <source>
        <dbReference type="EMBL" id="SFV76414.1"/>
    </source>
</evidence>
<proteinExistence type="predicted"/>
<reference evidence="1" key="1">
    <citation type="submission" date="2016-10" db="EMBL/GenBank/DDBJ databases">
        <authorList>
            <person name="de Groot N.N."/>
        </authorList>
    </citation>
    <scope>NUCLEOTIDE SEQUENCE</scope>
</reference>
<organism evidence="1">
    <name type="scientific">hydrothermal vent metagenome</name>
    <dbReference type="NCBI Taxonomy" id="652676"/>
    <lineage>
        <taxon>unclassified sequences</taxon>
        <taxon>metagenomes</taxon>
        <taxon>ecological metagenomes</taxon>
    </lineage>
</organism>
<dbReference type="AlphaFoldDB" id="A0A1W1D752"/>
<sequence>MKDLTAAVTKLFPTKNIILFFALMVSLSTNAIAIDHNTEVIQADIIGVEPIYMNYTLTKISTPCVSGARNCWNISYKKKVSKVLKGYRVKLTYNDSTFTARMQTKPTDEYLKIRVKSDLLAMPSTVAINGSVVY</sequence>
<protein>
    <submittedName>
        <fullName evidence="1">Uncharacterized protein</fullName>
    </submittedName>
</protein>